<organism evidence="3 4">
    <name type="scientific">Phytophthora megakarya</name>
    <dbReference type="NCBI Taxonomy" id="4795"/>
    <lineage>
        <taxon>Eukaryota</taxon>
        <taxon>Sar</taxon>
        <taxon>Stramenopiles</taxon>
        <taxon>Oomycota</taxon>
        <taxon>Peronosporomycetes</taxon>
        <taxon>Peronosporales</taxon>
        <taxon>Peronosporaceae</taxon>
        <taxon>Phytophthora</taxon>
    </lineage>
</organism>
<accession>A0A225W7E0</accession>
<feature type="region of interest" description="Disordered" evidence="1">
    <location>
        <begin position="61"/>
        <end position="84"/>
    </location>
</feature>
<reference evidence="4" key="1">
    <citation type="submission" date="2017-03" db="EMBL/GenBank/DDBJ databases">
        <title>Phytopthora megakarya and P. palmivora, two closely related causual agents of cacao black pod achieved similar genome size and gene model numbers by different mechanisms.</title>
        <authorList>
            <person name="Ali S."/>
            <person name="Shao J."/>
            <person name="Larry D.J."/>
            <person name="Kronmiller B."/>
            <person name="Shen D."/>
            <person name="Strem M.D."/>
            <person name="Melnick R.L."/>
            <person name="Guiltinan M.J."/>
            <person name="Tyler B.M."/>
            <person name="Meinhardt L.W."/>
            <person name="Bailey B.A."/>
        </authorList>
    </citation>
    <scope>NUCLEOTIDE SEQUENCE [LARGE SCALE GENOMIC DNA]</scope>
    <source>
        <strain evidence="4">zdho120</strain>
    </source>
</reference>
<dbReference type="OrthoDB" id="123721at2759"/>
<dbReference type="CDD" id="cd09272">
    <property type="entry name" value="RNase_HI_RT_Ty1"/>
    <property type="match status" value="1"/>
</dbReference>
<dbReference type="PANTHER" id="PTHR11439">
    <property type="entry name" value="GAG-POL-RELATED RETROTRANSPOSON"/>
    <property type="match status" value="1"/>
</dbReference>
<dbReference type="PANTHER" id="PTHR11439:SF440">
    <property type="entry name" value="INTEGRASE CATALYTIC DOMAIN-CONTAINING PROTEIN"/>
    <property type="match status" value="1"/>
</dbReference>
<proteinExistence type="predicted"/>
<feature type="compositionally biased region" description="Basic and acidic residues" evidence="1">
    <location>
        <begin position="61"/>
        <end position="76"/>
    </location>
</feature>
<evidence type="ECO:0000259" key="2">
    <source>
        <dbReference type="Pfam" id="PF07727"/>
    </source>
</evidence>
<evidence type="ECO:0000313" key="4">
    <source>
        <dbReference type="Proteomes" id="UP000198211"/>
    </source>
</evidence>
<feature type="domain" description="Reverse transcriptase Ty1/copia-type" evidence="2">
    <location>
        <begin position="135"/>
        <end position="355"/>
    </location>
</feature>
<evidence type="ECO:0000256" key="1">
    <source>
        <dbReference type="SAM" id="MobiDB-lite"/>
    </source>
</evidence>
<evidence type="ECO:0000313" key="3">
    <source>
        <dbReference type="EMBL" id="OWZ13314.1"/>
    </source>
</evidence>
<dbReference type="InterPro" id="IPR013103">
    <property type="entry name" value="RVT_2"/>
</dbReference>
<gene>
    <name evidence="3" type="ORF">PHMEG_00013380</name>
</gene>
<sequence>MFLGNAENVKGYRVYDLDASKATVARSVQLDSVRTLTLQYVPPERVCSRRSREPVLLLLEHGSDGDEEQKLEHRDGPPSPNRARIDEDTLVAEAVLAYSASIVEGTDTYAQGMVSSEAAKWRDAMKAELLLHERNGTWTLVPREPDKRTIGLFAKKRDENGRVIRYKAHLVAKVFIRKFGVDVIETYTLVTNMNSIRVVLPLDVVNGYISNRWMPTQRFWTLKDLVDMEVPPFGIDHDGNHVCQLNKAIFRLKQAEWRGIRQSTKFWLREVFRNEYVYICLYVYDMIIVAKTSEEIREVKNILKTSFKMKELGAAKSIYIDHDEEVGTFVIKQTRYIHDVAERFGQRDVKRVDNPCTSNRTVAKEKLPRTDAERAEMRSKPYRSLIGYLSYITTCTRRDGIRVLRYLTTREFGIFYHRGSSGIRSEAYTDADWGSNIDYRRSVSGVLVVIGNAAVEFKSMFQRTVALSLPEAEYMVFEHLYARGGVGPRNANGYGARVANPSVEGQPRCLSLANNAGYHARTQHVDIHYHFIRENVEDETVKIGYIDTKHHLADIGTKASRQKEVKYHQNASGVKTKVTEQSRRVGMLSMHRSMYGSRSFRYGLVTVRLQVETVETVH</sequence>
<name>A0A225W7E0_9STRA</name>
<protein>
    <submittedName>
        <fullName evidence="3">Integrase, catalytic core protein</fullName>
    </submittedName>
</protein>
<dbReference type="Proteomes" id="UP000198211">
    <property type="component" value="Unassembled WGS sequence"/>
</dbReference>
<comment type="caution">
    <text evidence="3">The sequence shown here is derived from an EMBL/GenBank/DDBJ whole genome shotgun (WGS) entry which is preliminary data.</text>
</comment>
<dbReference type="AlphaFoldDB" id="A0A225W7E0"/>
<dbReference type="STRING" id="4795.A0A225W7E0"/>
<keyword evidence="4" id="KW-1185">Reference proteome</keyword>
<dbReference type="EMBL" id="NBNE01001613">
    <property type="protein sequence ID" value="OWZ13314.1"/>
    <property type="molecule type" value="Genomic_DNA"/>
</dbReference>
<dbReference type="Pfam" id="PF07727">
    <property type="entry name" value="RVT_2"/>
    <property type="match status" value="1"/>
</dbReference>